<name>A0A0B7C332_9EUPU</name>
<dbReference type="EMBL" id="HACG01051974">
    <property type="protein sequence ID" value="CEK98845.1"/>
    <property type="molecule type" value="Transcribed_RNA"/>
</dbReference>
<evidence type="ECO:0000313" key="1">
    <source>
        <dbReference type="EMBL" id="CEK98845.1"/>
    </source>
</evidence>
<feature type="non-terminal residue" evidence="1">
    <location>
        <position position="55"/>
    </location>
</feature>
<gene>
    <name evidence="1" type="primary">ORF219773</name>
</gene>
<dbReference type="AlphaFoldDB" id="A0A0B7C332"/>
<accession>A0A0B7C332</accession>
<protein>
    <submittedName>
        <fullName evidence="1">Uncharacterized protein</fullName>
    </submittedName>
</protein>
<reference evidence="1" key="1">
    <citation type="submission" date="2014-12" db="EMBL/GenBank/DDBJ databases">
        <title>Insight into the proteome of Arion vulgaris.</title>
        <authorList>
            <person name="Aradska J."/>
            <person name="Bulat T."/>
            <person name="Smidak R."/>
            <person name="Sarate P."/>
            <person name="Gangsoo J."/>
            <person name="Sialana F."/>
            <person name="Bilban M."/>
            <person name="Lubec G."/>
        </authorList>
    </citation>
    <scope>NUCLEOTIDE SEQUENCE</scope>
    <source>
        <tissue evidence="1">Skin</tissue>
    </source>
</reference>
<proteinExistence type="predicted"/>
<organism evidence="1">
    <name type="scientific">Arion vulgaris</name>
    <dbReference type="NCBI Taxonomy" id="1028688"/>
    <lineage>
        <taxon>Eukaryota</taxon>
        <taxon>Metazoa</taxon>
        <taxon>Spiralia</taxon>
        <taxon>Lophotrochozoa</taxon>
        <taxon>Mollusca</taxon>
        <taxon>Gastropoda</taxon>
        <taxon>Heterobranchia</taxon>
        <taxon>Euthyneura</taxon>
        <taxon>Panpulmonata</taxon>
        <taxon>Eupulmonata</taxon>
        <taxon>Stylommatophora</taxon>
        <taxon>Helicina</taxon>
        <taxon>Arionoidea</taxon>
        <taxon>Arionidae</taxon>
        <taxon>Arion</taxon>
    </lineage>
</organism>
<sequence>MITSSNISSHINLGETWLKFLTHIFVVIARQNSFHEATVAQLLVTHFTTLHFKQF</sequence>